<keyword evidence="3" id="KW-1185">Reference proteome</keyword>
<reference evidence="2" key="1">
    <citation type="journal article" date="2020" name="Fungal Divers.">
        <title>Resolving the Mortierellaceae phylogeny through synthesis of multi-gene phylogenetics and phylogenomics.</title>
        <authorList>
            <person name="Vandepol N."/>
            <person name="Liber J."/>
            <person name="Desiro A."/>
            <person name="Na H."/>
            <person name="Kennedy M."/>
            <person name="Barry K."/>
            <person name="Grigoriev I.V."/>
            <person name="Miller A.N."/>
            <person name="O'Donnell K."/>
            <person name="Stajich J.E."/>
            <person name="Bonito G."/>
        </authorList>
    </citation>
    <scope>NUCLEOTIDE SEQUENCE</scope>
    <source>
        <strain evidence="2">CK1249</strain>
    </source>
</reference>
<gene>
    <name evidence="2" type="ORF">BGZ70_003694</name>
</gene>
<dbReference type="Proteomes" id="UP000738359">
    <property type="component" value="Unassembled WGS sequence"/>
</dbReference>
<feature type="region of interest" description="Disordered" evidence="1">
    <location>
        <begin position="66"/>
        <end position="104"/>
    </location>
</feature>
<protein>
    <submittedName>
        <fullName evidence="2">Uncharacterized protein</fullName>
    </submittedName>
</protein>
<dbReference type="OrthoDB" id="2376984at2759"/>
<evidence type="ECO:0000313" key="2">
    <source>
        <dbReference type="EMBL" id="KAF9945653.1"/>
    </source>
</evidence>
<evidence type="ECO:0000313" key="3">
    <source>
        <dbReference type="Proteomes" id="UP000738359"/>
    </source>
</evidence>
<evidence type="ECO:0000256" key="1">
    <source>
        <dbReference type="SAM" id="MobiDB-lite"/>
    </source>
</evidence>
<name>A0A9P6IS24_MORAP</name>
<sequence length="234" mass="25691">MMRPRRPLNDIEEGEEARMDELLMASGSGSGVGAGVGVGGGAVAVKGGAIIPEVSKIHHYFRLDPRVDRHGTGQGPLGAAASAGSSPTSASPPPAYNNNQFNRNNNHRVSKVYTPLLTTTTATGTIAIEDPLLSPGSQQQQPQRHVHLQDPMLHDPETAVSQEQIRQRLAEAKKRSIRVRNRWFLYVTLVRNPELCSLRRSKTKDFLHPIAHGAEYLGSHQEEALTDIQWDRED</sequence>
<dbReference type="AlphaFoldDB" id="A0A9P6IS24"/>
<feature type="compositionally biased region" description="Low complexity" evidence="1">
    <location>
        <begin position="77"/>
        <end position="89"/>
    </location>
</feature>
<accession>A0A9P6IS24</accession>
<comment type="caution">
    <text evidence="2">The sequence shown here is derived from an EMBL/GenBank/DDBJ whole genome shotgun (WGS) entry which is preliminary data.</text>
</comment>
<organism evidence="2 3">
    <name type="scientific">Mortierella alpina</name>
    <name type="common">Oleaginous fungus</name>
    <name type="synonym">Mortierella renispora</name>
    <dbReference type="NCBI Taxonomy" id="64518"/>
    <lineage>
        <taxon>Eukaryota</taxon>
        <taxon>Fungi</taxon>
        <taxon>Fungi incertae sedis</taxon>
        <taxon>Mucoromycota</taxon>
        <taxon>Mortierellomycotina</taxon>
        <taxon>Mortierellomycetes</taxon>
        <taxon>Mortierellales</taxon>
        <taxon>Mortierellaceae</taxon>
        <taxon>Mortierella</taxon>
    </lineage>
</organism>
<proteinExistence type="predicted"/>
<dbReference type="EMBL" id="JAAAHY010002033">
    <property type="protein sequence ID" value="KAF9945653.1"/>
    <property type="molecule type" value="Genomic_DNA"/>
</dbReference>